<evidence type="ECO:0000313" key="2">
    <source>
        <dbReference type="Proteomes" id="UP000478052"/>
    </source>
</evidence>
<organism evidence="1 2">
    <name type="scientific">Aphis craccivora</name>
    <name type="common">Cowpea aphid</name>
    <dbReference type="NCBI Taxonomy" id="307492"/>
    <lineage>
        <taxon>Eukaryota</taxon>
        <taxon>Metazoa</taxon>
        <taxon>Ecdysozoa</taxon>
        <taxon>Arthropoda</taxon>
        <taxon>Hexapoda</taxon>
        <taxon>Insecta</taxon>
        <taxon>Pterygota</taxon>
        <taxon>Neoptera</taxon>
        <taxon>Paraneoptera</taxon>
        <taxon>Hemiptera</taxon>
        <taxon>Sternorrhyncha</taxon>
        <taxon>Aphidomorpha</taxon>
        <taxon>Aphidoidea</taxon>
        <taxon>Aphididae</taxon>
        <taxon>Aphidini</taxon>
        <taxon>Aphis</taxon>
        <taxon>Aphis</taxon>
    </lineage>
</organism>
<accession>A0A6G0ZP86</accession>
<protein>
    <submittedName>
        <fullName evidence="1">Uncharacterized protein</fullName>
    </submittedName>
</protein>
<comment type="caution">
    <text evidence="1">The sequence shown here is derived from an EMBL/GenBank/DDBJ whole genome shotgun (WGS) entry which is preliminary data.</text>
</comment>
<dbReference type="OrthoDB" id="10644763at2759"/>
<dbReference type="Proteomes" id="UP000478052">
    <property type="component" value="Unassembled WGS sequence"/>
</dbReference>
<name>A0A6G0ZP86_APHCR</name>
<dbReference type="AlphaFoldDB" id="A0A6G0ZP86"/>
<reference evidence="1 2" key="1">
    <citation type="submission" date="2019-08" db="EMBL/GenBank/DDBJ databases">
        <title>Whole genome of Aphis craccivora.</title>
        <authorList>
            <person name="Voronova N.V."/>
            <person name="Shulinski R.S."/>
            <person name="Bandarenka Y.V."/>
            <person name="Zhorov D.G."/>
            <person name="Warner D."/>
        </authorList>
    </citation>
    <scope>NUCLEOTIDE SEQUENCE [LARGE SCALE GENOMIC DNA]</scope>
    <source>
        <strain evidence="1">180601</strain>
        <tissue evidence="1">Whole Body</tissue>
    </source>
</reference>
<proteinExistence type="predicted"/>
<keyword evidence="2" id="KW-1185">Reference proteome</keyword>
<gene>
    <name evidence="1" type="ORF">FWK35_00005370</name>
</gene>
<sequence>MNKRVTLRGRYPYICCLCLTHTRHRKILFTCFNSVLLILILD</sequence>
<evidence type="ECO:0000313" key="1">
    <source>
        <dbReference type="EMBL" id="KAF0773085.1"/>
    </source>
</evidence>
<dbReference type="EMBL" id="VUJU01000099">
    <property type="protein sequence ID" value="KAF0773085.1"/>
    <property type="molecule type" value="Genomic_DNA"/>
</dbReference>